<feature type="domain" description="Oligogalacturonate lyase" evidence="1">
    <location>
        <begin position="16"/>
        <end position="268"/>
    </location>
</feature>
<dbReference type="AlphaFoldDB" id="A0A8J2ZZ16"/>
<dbReference type="InterPro" id="IPR027946">
    <property type="entry name" value="Ogl_dom"/>
</dbReference>
<evidence type="ECO:0000313" key="3">
    <source>
        <dbReference type="Proteomes" id="UP000656813"/>
    </source>
</evidence>
<dbReference type="Pfam" id="PF14583">
    <property type="entry name" value="Pectate_lyase22"/>
    <property type="match status" value="1"/>
</dbReference>
<evidence type="ECO:0000259" key="1">
    <source>
        <dbReference type="Pfam" id="PF14583"/>
    </source>
</evidence>
<accession>A0A8J2ZZ16</accession>
<keyword evidence="3" id="KW-1185">Reference proteome</keyword>
<dbReference type="InterPro" id="IPR011659">
    <property type="entry name" value="WD40"/>
</dbReference>
<dbReference type="PANTHER" id="PTHR36842:SF1">
    <property type="entry name" value="PROTEIN TOLB"/>
    <property type="match status" value="1"/>
</dbReference>
<sequence>MKGTIEKHCIIQRDNPLTGKAVYQLTSCSGNHHHLYFTSNSFTKDNKHIIFISEGNSGSPNLFRLNLEDGEAVQLTENTNGYLKSYVYYDGEKEKGLGKASVSFSPETNRLLYIDGRDIKLLNVASLEETTVYELPPKVMTGFTHISRDGRYACIPYISDSAFQVQGDNPFSLIRQKVENESIQSHVLVIDTQTGQSNIWFSHVGWITHVQFHPYDQKKILFNHEGGEVDQRIWLYDNGEIKKVRDESIENHFIWICHEVWSNDGEYILFHGRKQLPDLEKEEINPSLQFIGRSQLKHSEQAIELTFPPQMDAYGHFTLSPNDHWLVTDGIINPNMIHICQAHWDNKQLKWFPLCEHGSSFLVQDVHPHPIFSHDGRYVLYTSDVHNEKGQGNVYLVEV</sequence>
<dbReference type="PANTHER" id="PTHR36842">
    <property type="entry name" value="PROTEIN TOLB HOMOLOG"/>
    <property type="match status" value="1"/>
</dbReference>
<keyword evidence="2" id="KW-0456">Lyase</keyword>
<reference evidence="2" key="1">
    <citation type="journal article" date="2014" name="Int. J. Syst. Evol. Microbiol.">
        <title>Complete genome sequence of Corynebacterium casei LMG S-19264T (=DSM 44701T), isolated from a smear-ripened cheese.</title>
        <authorList>
            <consortium name="US DOE Joint Genome Institute (JGI-PGF)"/>
            <person name="Walter F."/>
            <person name="Albersmeier A."/>
            <person name="Kalinowski J."/>
            <person name="Ruckert C."/>
        </authorList>
    </citation>
    <scope>NUCLEOTIDE SEQUENCE</scope>
    <source>
        <strain evidence="2">CGMCC 1.12777</strain>
    </source>
</reference>
<protein>
    <submittedName>
        <fullName evidence="2">Oligogalacturonide lyase</fullName>
    </submittedName>
</protein>
<organism evidence="2 3">
    <name type="scientific">Pullulanibacillus pueri</name>
    <dbReference type="NCBI Taxonomy" id="1437324"/>
    <lineage>
        <taxon>Bacteria</taxon>
        <taxon>Bacillati</taxon>
        <taxon>Bacillota</taxon>
        <taxon>Bacilli</taxon>
        <taxon>Bacillales</taxon>
        <taxon>Sporolactobacillaceae</taxon>
        <taxon>Pullulanibacillus</taxon>
    </lineage>
</organism>
<dbReference type="SUPFAM" id="SSF82171">
    <property type="entry name" value="DPP6 N-terminal domain-like"/>
    <property type="match status" value="2"/>
</dbReference>
<dbReference type="EMBL" id="BMFV01000029">
    <property type="protein sequence ID" value="GGH85961.1"/>
    <property type="molecule type" value="Genomic_DNA"/>
</dbReference>
<comment type="caution">
    <text evidence="2">The sequence shown here is derived from an EMBL/GenBank/DDBJ whole genome shotgun (WGS) entry which is preliminary data.</text>
</comment>
<dbReference type="GO" id="GO:0045490">
    <property type="term" value="P:pectin catabolic process"/>
    <property type="evidence" value="ECO:0007669"/>
    <property type="project" value="InterPro"/>
</dbReference>
<dbReference type="GO" id="GO:0047487">
    <property type="term" value="F:oligogalacturonide lyase activity"/>
    <property type="evidence" value="ECO:0007669"/>
    <property type="project" value="InterPro"/>
</dbReference>
<name>A0A8J2ZZ16_9BACL</name>
<reference evidence="2" key="2">
    <citation type="submission" date="2020-09" db="EMBL/GenBank/DDBJ databases">
        <authorList>
            <person name="Sun Q."/>
            <person name="Zhou Y."/>
        </authorList>
    </citation>
    <scope>NUCLEOTIDE SEQUENCE</scope>
    <source>
        <strain evidence="2">CGMCC 1.12777</strain>
    </source>
</reference>
<dbReference type="Proteomes" id="UP000656813">
    <property type="component" value="Unassembled WGS sequence"/>
</dbReference>
<proteinExistence type="predicted"/>
<dbReference type="Pfam" id="PF07676">
    <property type="entry name" value="PD40"/>
    <property type="match status" value="1"/>
</dbReference>
<evidence type="ECO:0000313" key="2">
    <source>
        <dbReference type="EMBL" id="GGH85961.1"/>
    </source>
</evidence>
<dbReference type="Gene3D" id="2.130.10.10">
    <property type="entry name" value="YVTN repeat-like/Quinoprotein amine dehydrogenase"/>
    <property type="match status" value="1"/>
</dbReference>
<dbReference type="RefSeq" id="WP_188498446.1">
    <property type="nucleotide sequence ID" value="NZ_BMFV01000029.1"/>
</dbReference>
<gene>
    <name evidence="2" type="ORF">GCM10007096_32560</name>
</gene>
<dbReference type="InterPro" id="IPR015943">
    <property type="entry name" value="WD40/YVTN_repeat-like_dom_sf"/>
</dbReference>